<feature type="compositionally biased region" description="Polar residues" evidence="1">
    <location>
        <begin position="162"/>
        <end position="178"/>
    </location>
</feature>
<protein>
    <submittedName>
        <fullName evidence="2">Uncharacterized protein</fullName>
    </submittedName>
</protein>
<organism evidence="2 3">
    <name type="scientific">Camelus dromedarius</name>
    <name type="common">Dromedary</name>
    <name type="synonym">Arabian camel</name>
    <dbReference type="NCBI Taxonomy" id="9838"/>
    <lineage>
        <taxon>Eukaryota</taxon>
        <taxon>Metazoa</taxon>
        <taxon>Chordata</taxon>
        <taxon>Craniata</taxon>
        <taxon>Vertebrata</taxon>
        <taxon>Euteleostomi</taxon>
        <taxon>Mammalia</taxon>
        <taxon>Eutheria</taxon>
        <taxon>Laurasiatheria</taxon>
        <taxon>Artiodactyla</taxon>
        <taxon>Tylopoda</taxon>
        <taxon>Camelidae</taxon>
        <taxon>Camelus</taxon>
    </lineage>
</organism>
<gene>
    <name evidence="2" type="ORF">Cadr_000018356</name>
</gene>
<keyword evidence="3" id="KW-1185">Reference proteome</keyword>
<comment type="caution">
    <text evidence="2">The sequence shown here is derived from an EMBL/GenBank/DDBJ whole genome shotgun (WGS) entry which is preliminary data.</text>
</comment>
<feature type="region of interest" description="Disordered" evidence="1">
    <location>
        <begin position="286"/>
        <end position="337"/>
    </location>
</feature>
<feature type="compositionally biased region" description="Basic and acidic residues" evidence="1">
    <location>
        <begin position="304"/>
        <end position="315"/>
    </location>
</feature>
<dbReference type="AlphaFoldDB" id="A0A5N4D7E6"/>
<proteinExistence type="predicted"/>
<dbReference type="Proteomes" id="UP000299084">
    <property type="component" value="Unassembled WGS sequence"/>
</dbReference>
<dbReference type="EMBL" id="JWIN03000015">
    <property type="protein sequence ID" value="KAB1266946.1"/>
    <property type="molecule type" value="Genomic_DNA"/>
</dbReference>
<evidence type="ECO:0000256" key="1">
    <source>
        <dbReference type="SAM" id="MobiDB-lite"/>
    </source>
</evidence>
<evidence type="ECO:0000313" key="2">
    <source>
        <dbReference type="EMBL" id="KAB1266946.1"/>
    </source>
</evidence>
<name>A0A5N4D7E6_CAMDR</name>
<evidence type="ECO:0000313" key="3">
    <source>
        <dbReference type="Proteomes" id="UP000299084"/>
    </source>
</evidence>
<reference evidence="2 3" key="1">
    <citation type="journal article" date="2019" name="Mol. Ecol. Resour.">
        <title>Improving Illumina assemblies with Hi-C and long reads: an example with the North African dromedary.</title>
        <authorList>
            <person name="Elbers J.P."/>
            <person name="Rogers M.F."/>
            <person name="Perelman P.L."/>
            <person name="Proskuryakova A.A."/>
            <person name="Serdyukova N.A."/>
            <person name="Johnson W.E."/>
            <person name="Horin P."/>
            <person name="Corander J."/>
            <person name="Murphy D."/>
            <person name="Burger P.A."/>
        </authorList>
    </citation>
    <scope>NUCLEOTIDE SEQUENCE [LARGE SCALE GENOMIC DNA]</scope>
    <source>
        <strain evidence="2">Drom800</strain>
        <tissue evidence="2">Blood</tissue>
    </source>
</reference>
<sequence>MVGPCFLCQLFEETPPPRADCWLSCLCCAGAHAFLRSLLSRGSQRVAPAVNPGVRAAVSVGGVTRLPTEEHLVGLPAVSSLAKAKGLPIQPGLHPCLGPLPRDSDLQALEIKGTCSGNFLGCLELEHGVVSGLGWVGPSRGERGELGTGLPGSPGLPGTSGNSDTVFTTRAGSKSGTHAFSPVLPGPSGRCNPEDCPCPLMPVSGQVGRRRTCRRLDSCSNPTGRNTFCVRKEGRVKAQPCGALTELLTRETETCLPQEVFGGEGTKPPLVLGLVSHMRIHKLQQEVQGRKESQGTECAASTEPRARRYTEHIPRPETAPSCRIPRGPHWPPGSSNDAKVAEATRARFLTTDTCDSLSLGRNQRNGAVSLGASPLSLLYIHQPRLCTHDMQQRAPGKPGHS</sequence>
<feature type="region of interest" description="Disordered" evidence="1">
    <location>
        <begin position="141"/>
        <end position="180"/>
    </location>
</feature>
<accession>A0A5N4D7E6</accession>